<dbReference type="PROSITE" id="PS50011">
    <property type="entry name" value="PROTEIN_KINASE_DOM"/>
    <property type="match status" value="1"/>
</dbReference>
<evidence type="ECO:0000313" key="3">
    <source>
        <dbReference type="Proteomes" id="UP000231658"/>
    </source>
</evidence>
<keyword evidence="2" id="KW-0723">Serine/threonine-protein kinase</keyword>
<protein>
    <submittedName>
        <fullName evidence="2">Serine/threonine protein kinase</fullName>
    </submittedName>
</protein>
<dbReference type="InterPro" id="IPR011009">
    <property type="entry name" value="Kinase-like_dom_sf"/>
</dbReference>
<dbReference type="SUPFAM" id="SSF56112">
    <property type="entry name" value="Protein kinase-like (PK-like)"/>
    <property type="match status" value="1"/>
</dbReference>
<keyword evidence="3" id="KW-1185">Reference proteome</keyword>
<dbReference type="RefSeq" id="WP_069188701.1">
    <property type="nucleotide sequence ID" value="NZ_FLYE01000018.1"/>
</dbReference>
<evidence type="ECO:0000259" key="1">
    <source>
        <dbReference type="PROSITE" id="PS50011"/>
    </source>
</evidence>
<dbReference type="InterPro" id="IPR008271">
    <property type="entry name" value="Ser/Thr_kinase_AS"/>
</dbReference>
<keyword evidence="2" id="KW-0808">Transferase</keyword>
<feature type="domain" description="Protein kinase" evidence="1">
    <location>
        <begin position="31"/>
        <end position="307"/>
    </location>
</feature>
<dbReference type="OrthoDB" id="9795390at2"/>
<proteinExistence type="predicted"/>
<evidence type="ECO:0000313" key="2">
    <source>
        <dbReference type="EMBL" id="SCA56603.1"/>
    </source>
</evidence>
<accession>A0A1C3RH33</accession>
<dbReference type="InterPro" id="IPR000719">
    <property type="entry name" value="Prot_kinase_dom"/>
</dbReference>
<dbReference type="EMBL" id="FLYE01000018">
    <property type="protein sequence ID" value="SCA56603.1"/>
    <property type="molecule type" value="Genomic_DNA"/>
</dbReference>
<dbReference type="STRING" id="1867952.MTBPR1_250006"/>
<gene>
    <name evidence="2" type="primary">masE</name>
    <name evidence="2" type="ORF">MTBPR1_250006</name>
</gene>
<dbReference type="PROSITE" id="PS00108">
    <property type="entry name" value="PROTEIN_KINASE_ST"/>
    <property type="match status" value="1"/>
</dbReference>
<dbReference type="SMART" id="SM00220">
    <property type="entry name" value="S_TKc"/>
    <property type="match status" value="1"/>
</dbReference>
<dbReference type="Proteomes" id="UP000231658">
    <property type="component" value="Unassembled WGS sequence"/>
</dbReference>
<dbReference type="Gene3D" id="1.10.510.10">
    <property type="entry name" value="Transferase(Phosphotransferase) domain 1"/>
    <property type="match status" value="1"/>
</dbReference>
<dbReference type="GO" id="GO:0005524">
    <property type="term" value="F:ATP binding"/>
    <property type="evidence" value="ECO:0007669"/>
    <property type="project" value="InterPro"/>
</dbReference>
<dbReference type="GO" id="GO:0004674">
    <property type="term" value="F:protein serine/threonine kinase activity"/>
    <property type="evidence" value="ECO:0007669"/>
    <property type="project" value="UniProtKB-KW"/>
</dbReference>
<keyword evidence="2" id="KW-0418">Kinase</keyword>
<sequence length="307" mass="34915">MAYPIITDYKNALRNFEGRFATLKPKPFFDHQGEPIFWAGNFAVVFKAYVEGRDEAVAIKCFINDLPDLEKRHRGVSLTIDKLKARYLIDVQYIPDELYVTSNIAPSGDYPVLVMPWVEGETLGAVIERQCVNQNRRGLAAITKAWANLCLDMLGKKIAHGDLKHDNVLITTDGQLRLIDYDSMFVPALAKFDSIAIGGPSYQHPRRDYYHFDKALDHFSMLVIILSLRALIVDPSLYETYNTGQNMIFTADDFVSGGRSALFMQLRKSPDPVVREWTELLIKVMQSKSIAVPRIERILKLARKTEV</sequence>
<name>A0A1C3RH33_9PROT</name>
<dbReference type="Pfam" id="PF00069">
    <property type="entry name" value="Pkinase"/>
    <property type="match status" value="1"/>
</dbReference>
<dbReference type="AlphaFoldDB" id="A0A1C3RH33"/>
<reference evidence="2 3" key="1">
    <citation type="submission" date="2016-07" db="EMBL/GenBank/DDBJ databases">
        <authorList>
            <person name="Lefevre C.T."/>
        </authorList>
    </citation>
    <scope>NUCLEOTIDE SEQUENCE [LARGE SCALE GENOMIC DNA]</scope>
    <source>
        <strain evidence="2">PR1</strain>
    </source>
</reference>
<organism evidence="2 3">
    <name type="scientific">Candidatus Terasakiella magnetica</name>
    <dbReference type="NCBI Taxonomy" id="1867952"/>
    <lineage>
        <taxon>Bacteria</taxon>
        <taxon>Pseudomonadati</taxon>
        <taxon>Pseudomonadota</taxon>
        <taxon>Alphaproteobacteria</taxon>
        <taxon>Rhodospirillales</taxon>
        <taxon>Terasakiellaceae</taxon>
        <taxon>Terasakiella</taxon>
    </lineage>
</organism>